<comment type="caution">
    <text evidence="3">The sequence shown here is derived from an EMBL/GenBank/DDBJ whole genome shotgun (WGS) entry which is preliminary data.</text>
</comment>
<dbReference type="EMBL" id="JSWE01000171">
    <property type="protein sequence ID" value="KIE04645.1"/>
    <property type="molecule type" value="Genomic_DNA"/>
</dbReference>
<dbReference type="Proteomes" id="UP000031258">
    <property type="component" value="Unassembled WGS sequence"/>
</dbReference>
<evidence type="ECO:0000313" key="4">
    <source>
        <dbReference type="Proteomes" id="UP000031258"/>
    </source>
</evidence>
<accession>A0A0C1QXB1</accession>
<sequence length="313" mass="35488">MTSELVQSNFRSMKVEELIKQHESKILEFKENLNSKAKILATIIAFSNSSGGKLVIGINDKSHNIIGIQNPMLMEEALASLISDSIEPRILPNIDIIPWRDTHIIIVEVYPGPNRPYYLKSVGIESSTYVRVGSTNRLASQEIINVLKRSLSAKTFDEEIMYELNSEVINFRVASELFKPYRTLSEKDYYNLGIIAREQDKIYPSIGGILLFGEDRLKYFPDAWIQAGCFYGEDKSHIVDSQEIKDHLPIAVEQIITFIQKHLLTSITIEDIRNKEVWSIPKVAIREGIITQLSILIIRLAAALLGFLYSTTA</sequence>
<keyword evidence="1" id="KW-0472">Membrane</keyword>
<keyword evidence="1" id="KW-1133">Transmembrane helix</keyword>
<dbReference type="InterPro" id="IPR038461">
    <property type="entry name" value="Schlafen_AlbA_2_dom_sf"/>
</dbReference>
<organism evidence="3 4">
    <name type="scientific">Candidatus Jidaibacter acanthamoebae</name>
    <dbReference type="NCBI Taxonomy" id="86105"/>
    <lineage>
        <taxon>Bacteria</taxon>
        <taxon>Pseudomonadati</taxon>
        <taxon>Pseudomonadota</taxon>
        <taxon>Alphaproteobacteria</taxon>
        <taxon>Rickettsiales</taxon>
        <taxon>Candidatus Midichloriaceae</taxon>
        <taxon>Candidatus Jidaibacter</taxon>
    </lineage>
</organism>
<dbReference type="AlphaFoldDB" id="A0A0C1QXB1"/>
<dbReference type="PANTHER" id="PTHR30595:SF6">
    <property type="entry name" value="SCHLAFEN ALBA-2 DOMAIN-CONTAINING PROTEIN"/>
    <property type="match status" value="1"/>
</dbReference>
<evidence type="ECO:0000256" key="1">
    <source>
        <dbReference type="SAM" id="Phobius"/>
    </source>
</evidence>
<feature type="domain" description="Schlafen AlbA-2" evidence="2">
    <location>
        <begin position="23"/>
        <end position="139"/>
    </location>
</feature>
<dbReference type="InterPro" id="IPR007421">
    <property type="entry name" value="Schlafen_AlbA_2_dom"/>
</dbReference>
<dbReference type="Gene3D" id="3.30.950.30">
    <property type="entry name" value="Schlafen, AAA domain"/>
    <property type="match status" value="1"/>
</dbReference>
<keyword evidence="1" id="KW-0812">Transmembrane</keyword>
<evidence type="ECO:0000259" key="2">
    <source>
        <dbReference type="Pfam" id="PF04326"/>
    </source>
</evidence>
<dbReference type="Pfam" id="PF04326">
    <property type="entry name" value="SLFN_AlbA_2"/>
    <property type="match status" value="1"/>
</dbReference>
<dbReference type="STRING" id="86105.NF27_GZ00050"/>
<protein>
    <submittedName>
        <fullName evidence="3">Putative transcriptional regulator with HTH domain</fullName>
    </submittedName>
</protein>
<dbReference type="PANTHER" id="PTHR30595">
    <property type="entry name" value="GLPR-RELATED TRANSCRIPTIONAL REPRESSOR"/>
    <property type="match status" value="1"/>
</dbReference>
<keyword evidence="4" id="KW-1185">Reference proteome</keyword>
<gene>
    <name evidence="3" type="ORF">NF27_GZ00050</name>
</gene>
<name>A0A0C1QXB1_9RICK</name>
<reference evidence="3 4" key="1">
    <citation type="submission" date="2014-11" db="EMBL/GenBank/DDBJ databases">
        <title>A Rickettsiales Symbiont of Amoebae With Ancient Features.</title>
        <authorList>
            <person name="Schulz F."/>
            <person name="Martijn J."/>
            <person name="Wascher F."/>
            <person name="Kostanjsek R."/>
            <person name="Ettema T.J."/>
            <person name="Horn M."/>
        </authorList>
    </citation>
    <scope>NUCLEOTIDE SEQUENCE [LARGE SCALE GENOMIC DNA]</scope>
    <source>
        <strain evidence="3 4">UWC36</strain>
    </source>
</reference>
<evidence type="ECO:0000313" key="3">
    <source>
        <dbReference type="EMBL" id="KIE04645.1"/>
    </source>
</evidence>
<feature type="transmembrane region" description="Helical" evidence="1">
    <location>
        <begin position="289"/>
        <end position="309"/>
    </location>
</feature>
<proteinExistence type="predicted"/>